<evidence type="ECO:0000313" key="1">
    <source>
        <dbReference type="EMBL" id="RVW83285.1"/>
    </source>
</evidence>
<gene>
    <name evidence="1" type="ORF">CK203_039654</name>
</gene>
<dbReference type="EMBL" id="QGNW01000230">
    <property type="protein sequence ID" value="RVW83285.1"/>
    <property type="molecule type" value="Genomic_DNA"/>
</dbReference>
<protein>
    <submittedName>
        <fullName evidence="1">Uncharacterized protein</fullName>
    </submittedName>
</protein>
<evidence type="ECO:0000313" key="2">
    <source>
        <dbReference type="Proteomes" id="UP000288805"/>
    </source>
</evidence>
<name>A0A438HFN9_VITVI</name>
<accession>A0A438HFN9</accession>
<proteinExistence type="predicted"/>
<organism evidence="1 2">
    <name type="scientific">Vitis vinifera</name>
    <name type="common">Grape</name>
    <dbReference type="NCBI Taxonomy" id="29760"/>
    <lineage>
        <taxon>Eukaryota</taxon>
        <taxon>Viridiplantae</taxon>
        <taxon>Streptophyta</taxon>
        <taxon>Embryophyta</taxon>
        <taxon>Tracheophyta</taxon>
        <taxon>Spermatophyta</taxon>
        <taxon>Magnoliopsida</taxon>
        <taxon>eudicotyledons</taxon>
        <taxon>Gunneridae</taxon>
        <taxon>Pentapetalae</taxon>
        <taxon>rosids</taxon>
        <taxon>Vitales</taxon>
        <taxon>Vitaceae</taxon>
        <taxon>Viteae</taxon>
        <taxon>Vitis</taxon>
    </lineage>
</organism>
<comment type="caution">
    <text evidence="1">The sequence shown here is derived from an EMBL/GenBank/DDBJ whole genome shotgun (WGS) entry which is preliminary data.</text>
</comment>
<dbReference type="AlphaFoldDB" id="A0A438HFN9"/>
<sequence>MELGRNLDWTDEVRESAPSGWQIINKGISTLQSQSEAKKLQKWSPDHKKYRRRLQKKLQKEKLSGSRLVMKFLSSPGGIEGTSRLIPFFFMQHRYPKMNVSSTCFWYSASSSSLSAANSRSSSSFCATKRSCKSSSVSFHRNFCPELPHLPLSRAISSAASCSGRC</sequence>
<reference evidence="1 2" key="1">
    <citation type="journal article" date="2018" name="PLoS Genet.">
        <title>Population sequencing reveals clonal diversity and ancestral inbreeding in the grapevine cultivar Chardonnay.</title>
        <authorList>
            <person name="Roach M.J."/>
            <person name="Johnson D.L."/>
            <person name="Bohlmann J."/>
            <person name="van Vuuren H.J."/>
            <person name="Jones S.J."/>
            <person name="Pretorius I.S."/>
            <person name="Schmidt S.A."/>
            <person name="Borneman A.R."/>
        </authorList>
    </citation>
    <scope>NUCLEOTIDE SEQUENCE [LARGE SCALE GENOMIC DNA]</scope>
    <source>
        <strain evidence="2">cv. Chardonnay</strain>
        <tissue evidence="1">Leaf</tissue>
    </source>
</reference>
<dbReference type="Proteomes" id="UP000288805">
    <property type="component" value="Unassembled WGS sequence"/>
</dbReference>